<dbReference type="EMBL" id="BPVZ01000010">
    <property type="protein sequence ID" value="GKU96443.1"/>
    <property type="molecule type" value="Genomic_DNA"/>
</dbReference>
<proteinExistence type="predicted"/>
<accession>A0AAV5I5N8</accession>
<gene>
    <name evidence="1" type="ORF">SLEP1_g9677</name>
</gene>
<organism evidence="1 2">
    <name type="scientific">Rubroshorea leprosula</name>
    <dbReference type="NCBI Taxonomy" id="152421"/>
    <lineage>
        <taxon>Eukaryota</taxon>
        <taxon>Viridiplantae</taxon>
        <taxon>Streptophyta</taxon>
        <taxon>Embryophyta</taxon>
        <taxon>Tracheophyta</taxon>
        <taxon>Spermatophyta</taxon>
        <taxon>Magnoliopsida</taxon>
        <taxon>eudicotyledons</taxon>
        <taxon>Gunneridae</taxon>
        <taxon>Pentapetalae</taxon>
        <taxon>rosids</taxon>
        <taxon>malvids</taxon>
        <taxon>Malvales</taxon>
        <taxon>Dipterocarpaceae</taxon>
        <taxon>Rubroshorea</taxon>
    </lineage>
</organism>
<name>A0AAV5I5N8_9ROSI</name>
<reference evidence="1 2" key="1">
    <citation type="journal article" date="2021" name="Commun. Biol.">
        <title>The genome of Shorea leprosula (Dipterocarpaceae) highlights the ecological relevance of drought in aseasonal tropical rainforests.</title>
        <authorList>
            <person name="Ng K.K.S."/>
            <person name="Kobayashi M.J."/>
            <person name="Fawcett J.A."/>
            <person name="Hatakeyama M."/>
            <person name="Paape T."/>
            <person name="Ng C.H."/>
            <person name="Ang C.C."/>
            <person name="Tnah L.H."/>
            <person name="Lee C.T."/>
            <person name="Nishiyama T."/>
            <person name="Sese J."/>
            <person name="O'Brien M.J."/>
            <person name="Copetti D."/>
            <person name="Mohd Noor M.I."/>
            <person name="Ong R.C."/>
            <person name="Putra M."/>
            <person name="Sireger I.Z."/>
            <person name="Indrioko S."/>
            <person name="Kosugi Y."/>
            <person name="Izuno A."/>
            <person name="Isagi Y."/>
            <person name="Lee S.L."/>
            <person name="Shimizu K.K."/>
        </authorList>
    </citation>
    <scope>NUCLEOTIDE SEQUENCE [LARGE SCALE GENOMIC DNA]</scope>
    <source>
        <strain evidence="1">214</strain>
    </source>
</reference>
<keyword evidence="2" id="KW-1185">Reference proteome</keyword>
<dbReference type="Proteomes" id="UP001054252">
    <property type="component" value="Unassembled WGS sequence"/>
</dbReference>
<dbReference type="AlphaFoldDB" id="A0AAV5I5N8"/>
<evidence type="ECO:0000313" key="2">
    <source>
        <dbReference type="Proteomes" id="UP001054252"/>
    </source>
</evidence>
<sequence length="34" mass="3900">MSTCLLIEPVHLANGIIHWQLLSPTSGSCKHWYY</sequence>
<evidence type="ECO:0000313" key="1">
    <source>
        <dbReference type="EMBL" id="GKU96443.1"/>
    </source>
</evidence>
<comment type="caution">
    <text evidence="1">The sequence shown here is derived from an EMBL/GenBank/DDBJ whole genome shotgun (WGS) entry which is preliminary data.</text>
</comment>
<protein>
    <submittedName>
        <fullName evidence="1">Uncharacterized protein</fullName>
    </submittedName>
</protein>